<reference evidence="2" key="1">
    <citation type="journal article" date="2013" name="Genetics">
        <title>The draft genome and transcriptome of Panagrellus redivivus are shaped by the harsh demands of a free-living lifestyle.</title>
        <authorList>
            <person name="Srinivasan J."/>
            <person name="Dillman A.R."/>
            <person name="Macchietto M.G."/>
            <person name="Heikkinen L."/>
            <person name="Lakso M."/>
            <person name="Fracchia K.M."/>
            <person name="Antoshechkin I."/>
            <person name="Mortazavi A."/>
            <person name="Wong G."/>
            <person name="Sternberg P.W."/>
        </authorList>
    </citation>
    <scope>NUCLEOTIDE SEQUENCE [LARGE SCALE GENOMIC DNA]</scope>
    <source>
        <strain evidence="2">MT8872</strain>
    </source>
</reference>
<proteinExistence type="predicted"/>
<sequence length="292" mass="33023">MSTTTHISNVADAVYLHPVATASSPASTENDGSDALQLHDVMEMDGSNDDTSDNVGADLLHKRTLINKTLDFLNARIDDLKKYLHNAFTLGTIALSHIILDVFFLYWCYVGSVETHESQVFFIRNETGTLLESWVSEKSIVYIWGHVGRRNFFFYVGLCVLSLLFFGLVGIVIWFIVSFNILKRTSKTISTHSTYLLTAVLFQTGTFLLFLFGPSIFILSCWTFEIQGSTNAVNIALIFVCFHGMADMLCTLYFVKPYRTFCLGKVPFFRPKRTIIEPTFITMTIQSRANSY</sequence>
<dbReference type="WBParaSite" id="Pan_g9443.t1">
    <property type="protein sequence ID" value="Pan_g9443.t1"/>
    <property type="gene ID" value="Pan_g9443"/>
</dbReference>
<dbReference type="AlphaFoldDB" id="A0A7E4WAQ1"/>
<evidence type="ECO:0000256" key="1">
    <source>
        <dbReference type="SAM" id="Phobius"/>
    </source>
</evidence>
<keyword evidence="1" id="KW-1133">Transmembrane helix</keyword>
<feature type="transmembrane region" description="Helical" evidence="1">
    <location>
        <begin position="152"/>
        <end position="182"/>
    </location>
</feature>
<accession>A0A7E4WAQ1</accession>
<feature type="transmembrane region" description="Helical" evidence="1">
    <location>
        <begin position="83"/>
        <end position="107"/>
    </location>
</feature>
<feature type="transmembrane region" description="Helical" evidence="1">
    <location>
        <begin position="232"/>
        <end position="255"/>
    </location>
</feature>
<dbReference type="Proteomes" id="UP000492821">
    <property type="component" value="Unassembled WGS sequence"/>
</dbReference>
<keyword evidence="2" id="KW-1185">Reference proteome</keyword>
<feature type="transmembrane region" description="Helical" evidence="1">
    <location>
        <begin position="194"/>
        <end position="220"/>
    </location>
</feature>
<evidence type="ECO:0000313" key="2">
    <source>
        <dbReference type="Proteomes" id="UP000492821"/>
    </source>
</evidence>
<name>A0A7E4WAQ1_PANRE</name>
<reference evidence="3" key="2">
    <citation type="submission" date="2020-10" db="UniProtKB">
        <authorList>
            <consortium name="WormBaseParasite"/>
        </authorList>
    </citation>
    <scope>IDENTIFICATION</scope>
</reference>
<organism evidence="2 3">
    <name type="scientific">Panagrellus redivivus</name>
    <name type="common">Microworm</name>
    <dbReference type="NCBI Taxonomy" id="6233"/>
    <lineage>
        <taxon>Eukaryota</taxon>
        <taxon>Metazoa</taxon>
        <taxon>Ecdysozoa</taxon>
        <taxon>Nematoda</taxon>
        <taxon>Chromadorea</taxon>
        <taxon>Rhabditida</taxon>
        <taxon>Tylenchina</taxon>
        <taxon>Panagrolaimomorpha</taxon>
        <taxon>Panagrolaimoidea</taxon>
        <taxon>Panagrolaimidae</taxon>
        <taxon>Panagrellus</taxon>
    </lineage>
</organism>
<keyword evidence="1" id="KW-0472">Membrane</keyword>
<protein>
    <submittedName>
        <fullName evidence="3">7TM GPCR serpentine receptor class x (Srx) domain-containing protein</fullName>
    </submittedName>
</protein>
<evidence type="ECO:0000313" key="3">
    <source>
        <dbReference type="WBParaSite" id="Pan_g9443.t1"/>
    </source>
</evidence>
<dbReference type="InterPro" id="IPR019422">
    <property type="entry name" value="7TM_GPCR_serpentine_rcpt_Srh"/>
</dbReference>
<keyword evidence="1" id="KW-0812">Transmembrane</keyword>
<dbReference type="Pfam" id="PF10318">
    <property type="entry name" value="7TM_GPCR_Srh"/>
    <property type="match status" value="1"/>
</dbReference>